<accession>A0ABR8YFM1</accession>
<proteinExistence type="predicted"/>
<comment type="caution">
    <text evidence="1">The sequence shown here is derived from an EMBL/GenBank/DDBJ whole genome shotgun (WGS) entry which is preliminary data.</text>
</comment>
<organism evidence="1 2">
    <name type="scientific">Arthrobacter pullicola</name>
    <dbReference type="NCBI Taxonomy" id="2762224"/>
    <lineage>
        <taxon>Bacteria</taxon>
        <taxon>Bacillati</taxon>
        <taxon>Actinomycetota</taxon>
        <taxon>Actinomycetes</taxon>
        <taxon>Micrococcales</taxon>
        <taxon>Micrococcaceae</taxon>
        <taxon>Arthrobacter</taxon>
    </lineage>
</organism>
<evidence type="ECO:0000313" key="1">
    <source>
        <dbReference type="EMBL" id="MBD8043025.1"/>
    </source>
</evidence>
<dbReference type="EMBL" id="JACSQC010000002">
    <property type="protein sequence ID" value="MBD8043025.1"/>
    <property type="molecule type" value="Genomic_DNA"/>
</dbReference>
<dbReference type="Proteomes" id="UP000652763">
    <property type="component" value="Unassembled WGS sequence"/>
</dbReference>
<name>A0ABR8YFM1_9MICC</name>
<reference evidence="1 2" key="1">
    <citation type="submission" date="2020-08" db="EMBL/GenBank/DDBJ databases">
        <title>A Genomic Blueprint of the Chicken Gut Microbiome.</title>
        <authorList>
            <person name="Gilroy R."/>
            <person name="Ravi A."/>
            <person name="Getino M."/>
            <person name="Pursley I."/>
            <person name="Horton D.L."/>
            <person name="Alikhan N.-F."/>
            <person name="Baker D."/>
            <person name="Gharbi K."/>
            <person name="Hall N."/>
            <person name="Watson M."/>
            <person name="Adriaenssens E.M."/>
            <person name="Foster-Nyarko E."/>
            <person name="Jarju S."/>
            <person name="Secka A."/>
            <person name="Antonio M."/>
            <person name="Oren A."/>
            <person name="Chaudhuri R."/>
            <person name="La Ragione R.M."/>
            <person name="Hildebrand F."/>
            <person name="Pallen M.J."/>
        </authorList>
    </citation>
    <scope>NUCLEOTIDE SEQUENCE [LARGE SCALE GENOMIC DNA]</scope>
    <source>
        <strain evidence="1 2">Sa2BUA2</strain>
    </source>
</reference>
<dbReference type="RefSeq" id="WP_191745974.1">
    <property type="nucleotide sequence ID" value="NZ_JACSQC010000002.1"/>
</dbReference>
<protein>
    <submittedName>
        <fullName evidence="1">Uncharacterized protein</fullName>
    </submittedName>
</protein>
<sequence length="137" mass="14619">MSIRWTIISVQEPDQRLVVEALLETLPEKSMREAAEGQVIEIIDGGRVQLLIELPRRIQVPGEILRLHRGSEVSAPAGSGIPAFFTAEGTGSAEPLWWLDVYAAGGAPDGGPLADALTQAIARRTTGVVLLPDGVRS</sequence>
<evidence type="ECO:0000313" key="2">
    <source>
        <dbReference type="Proteomes" id="UP000652763"/>
    </source>
</evidence>
<keyword evidence="2" id="KW-1185">Reference proteome</keyword>
<gene>
    <name evidence="1" type="ORF">H9638_04285</name>
</gene>